<name>A0ABW1ZNP5_9DEIO</name>
<protein>
    <submittedName>
        <fullName evidence="1">Uncharacterized protein</fullName>
    </submittedName>
</protein>
<dbReference type="RefSeq" id="WP_224612094.1">
    <property type="nucleotide sequence ID" value="NZ_JAIQXV010000023.1"/>
</dbReference>
<keyword evidence="2" id="KW-1185">Reference proteome</keyword>
<accession>A0ABW1ZNP5</accession>
<dbReference type="EMBL" id="JBHSWB010000002">
    <property type="protein sequence ID" value="MFC6662458.1"/>
    <property type="molecule type" value="Genomic_DNA"/>
</dbReference>
<sequence length="111" mass="12179">MPSAASPSRRAWLAEPDAHPDAGLALRAIETAGWRRISACMCEPYADGDRYAVLTYEQQGRVITLSLTGETSAAVHPHWFRPGVTVGFVRWGRLASVMQGLLDDLTRLETP</sequence>
<evidence type="ECO:0000313" key="1">
    <source>
        <dbReference type="EMBL" id="MFC6662458.1"/>
    </source>
</evidence>
<organism evidence="1 2">
    <name type="scientific">Deinococcus multiflagellatus</name>
    <dbReference type="NCBI Taxonomy" id="1656887"/>
    <lineage>
        <taxon>Bacteria</taxon>
        <taxon>Thermotogati</taxon>
        <taxon>Deinococcota</taxon>
        <taxon>Deinococci</taxon>
        <taxon>Deinococcales</taxon>
        <taxon>Deinococcaceae</taxon>
        <taxon>Deinococcus</taxon>
    </lineage>
</organism>
<reference evidence="2" key="1">
    <citation type="journal article" date="2019" name="Int. J. Syst. Evol. Microbiol.">
        <title>The Global Catalogue of Microorganisms (GCM) 10K type strain sequencing project: providing services to taxonomists for standard genome sequencing and annotation.</title>
        <authorList>
            <consortium name="The Broad Institute Genomics Platform"/>
            <consortium name="The Broad Institute Genome Sequencing Center for Infectious Disease"/>
            <person name="Wu L."/>
            <person name="Ma J."/>
        </authorList>
    </citation>
    <scope>NUCLEOTIDE SEQUENCE [LARGE SCALE GENOMIC DNA]</scope>
    <source>
        <strain evidence="2">CCUG 63830</strain>
    </source>
</reference>
<gene>
    <name evidence="1" type="ORF">ACFP90_20605</name>
</gene>
<comment type="caution">
    <text evidence="1">The sequence shown here is derived from an EMBL/GenBank/DDBJ whole genome shotgun (WGS) entry which is preliminary data.</text>
</comment>
<proteinExistence type="predicted"/>
<evidence type="ECO:0000313" key="2">
    <source>
        <dbReference type="Proteomes" id="UP001596317"/>
    </source>
</evidence>
<dbReference type="Proteomes" id="UP001596317">
    <property type="component" value="Unassembled WGS sequence"/>
</dbReference>